<gene>
    <name evidence="2" type="ORF">S01H4_26733</name>
</gene>
<evidence type="ECO:0000313" key="2">
    <source>
        <dbReference type="EMBL" id="GAG87233.1"/>
    </source>
</evidence>
<sequence>MIEDTSDSGPELRKEIVQFQYQKYMAFFFFIYVGSYLAPVIALMFYLFLILKPLFLEVESFIVILTNLDSLIIFLTLPLVIIVFYLTHLFFLGVFTRISWRFTEKRSPSKDGIIPRNIASKTADYYHYRSFMIKYGKNVFMKGIFPWLANWFFNFVGASVIKKGTTFEES</sequence>
<keyword evidence="1" id="KW-0812">Transmembrane</keyword>
<accession>X1BSR9</accession>
<feature type="transmembrane region" description="Helical" evidence="1">
    <location>
        <begin position="71"/>
        <end position="96"/>
    </location>
</feature>
<feature type="transmembrane region" description="Helical" evidence="1">
    <location>
        <begin position="139"/>
        <end position="161"/>
    </location>
</feature>
<proteinExistence type="predicted"/>
<keyword evidence="1" id="KW-0472">Membrane</keyword>
<dbReference type="EMBL" id="BART01012938">
    <property type="protein sequence ID" value="GAG87233.1"/>
    <property type="molecule type" value="Genomic_DNA"/>
</dbReference>
<keyword evidence="1" id="KW-1133">Transmembrane helix</keyword>
<organism evidence="2">
    <name type="scientific">marine sediment metagenome</name>
    <dbReference type="NCBI Taxonomy" id="412755"/>
    <lineage>
        <taxon>unclassified sequences</taxon>
        <taxon>metagenomes</taxon>
        <taxon>ecological metagenomes</taxon>
    </lineage>
</organism>
<comment type="caution">
    <text evidence="2">The sequence shown here is derived from an EMBL/GenBank/DDBJ whole genome shotgun (WGS) entry which is preliminary data.</text>
</comment>
<reference evidence="2" key="1">
    <citation type="journal article" date="2014" name="Front. Microbiol.">
        <title>High frequency of phylogenetically diverse reductive dehalogenase-homologous genes in deep subseafloor sedimentary metagenomes.</title>
        <authorList>
            <person name="Kawai M."/>
            <person name="Futagami T."/>
            <person name="Toyoda A."/>
            <person name="Takaki Y."/>
            <person name="Nishi S."/>
            <person name="Hori S."/>
            <person name="Arai W."/>
            <person name="Tsubouchi T."/>
            <person name="Morono Y."/>
            <person name="Uchiyama I."/>
            <person name="Ito T."/>
            <person name="Fujiyama A."/>
            <person name="Inagaki F."/>
            <person name="Takami H."/>
        </authorList>
    </citation>
    <scope>NUCLEOTIDE SEQUENCE</scope>
    <source>
        <strain evidence="2">Expedition CK06-06</strain>
    </source>
</reference>
<protein>
    <submittedName>
        <fullName evidence="2">Uncharacterized protein</fullName>
    </submittedName>
</protein>
<dbReference type="AlphaFoldDB" id="X1BSR9"/>
<feature type="transmembrane region" description="Helical" evidence="1">
    <location>
        <begin position="24"/>
        <end position="51"/>
    </location>
</feature>
<evidence type="ECO:0000256" key="1">
    <source>
        <dbReference type="SAM" id="Phobius"/>
    </source>
</evidence>
<name>X1BSR9_9ZZZZ</name>
<feature type="non-terminal residue" evidence="2">
    <location>
        <position position="170"/>
    </location>
</feature>